<dbReference type="InterPro" id="IPR035965">
    <property type="entry name" value="PAS-like_dom_sf"/>
</dbReference>
<dbReference type="InterPro" id="IPR000700">
    <property type="entry name" value="PAS-assoc_C"/>
</dbReference>
<evidence type="ECO:0000313" key="3">
    <source>
        <dbReference type="Proteomes" id="UP000662314"/>
    </source>
</evidence>
<keyword evidence="3" id="KW-1185">Reference proteome</keyword>
<evidence type="ECO:0000259" key="1">
    <source>
        <dbReference type="PROSITE" id="PS50113"/>
    </source>
</evidence>
<reference evidence="2 3" key="1">
    <citation type="journal article" date="2021" name="Int. J. Syst. Evol. Microbiol.">
        <title>Amazonocrinis nigriterrae gen. nov., sp. nov., Atlanticothrix silvestris gen. nov., sp. nov. and Dendronalium phyllosphericum gen. nov., sp. nov., nostocacean cyanobacteria from Brazilian environments.</title>
        <authorList>
            <person name="Alvarenga D.O."/>
            <person name="Andreote A.P.D."/>
            <person name="Branco L.H.Z."/>
            <person name="Delbaje E."/>
            <person name="Cruz R.B."/>
            <person name="Varani A.M."/>
            <person name="Fiore M.F."/>
        </authorList>
    </citation>
    <scope>NUCLEOTIDE SEQUENCE [LARGE SCALE GENOMIC DNA]</scope>
    <source>
        <strain evidence="2 3">CENA369</strain>
    </source>
</reference>
<organism evidence="2 3">
    <name type="scientific">Dendronalium phyllosphericum CENA369</name>
    <dbReference type="NCBI Taxonomy" id="1725256"/>
    <lineage>
        <taxon>Bacteria</taxon>
        <taxon>Bacillati</taxon>
        <taxon>Cyanobacteriota</taxon>
        <taxon>Cyanophyceae</taxon>
        <taxon>Nostocales</taxon>
        <taxon>Nostocaceae</taxon>
        <taxon>Dendronalium</taxon>
        <taxon>Dendronalium phyllosphericum</taxon>
    </lineage>
</organism>
<comment type="caution">
    <text evidence="2">The sequence shown here is derived from an EMBL/GenBank/DDBJ whole genome shotgun (WGS) entry which is preliminary data.</text>
</comment>
<evidence type="ECO:0000313" key="2">
    <source>
        <dbReference type="EMBL" id="MBH8574582.1"/>
    </source>
</evidence>
<dbReference type="Gene3D" id="3.30.450.20">
    <property type="entry name" value="PAS domain"/>
    <property type="match status" value="1"/>
</dbReference>
<feature type="domain" description="PAC" evidence="1">
    <location>
        <begin position="11"/>
        <end position="63"/>
    </location>
</feature>
<dbReference type="EMBL" id="JAECZA010000079">
    <property type="protein sequence ID" value="MBH8574582.1"/>
    <property type="molecule type" value="Genomic_DNA"/>
</dbReference>
<proteinExistence type="predicted"/>
<dbReference type="RefSeq" id="WP_214433387.1">
    <property type="nucleotide sequence ID" value="NZ_CAWPUQ010000316.1"/>
</dbReference>
<dbReference type="AlphaFoldDB" id="A0A8J7LE51"/>
<accession>A0A8J7LE51</accession>
<name>A0A8J7LE51_9NOST</name>
<dbReference type="InterPro" id="IPR013656">
    <property type="entry name" value="PAS_4"/>
</dbReference>
<protein>
    <submittedName>
        <fullName evidence="2">PAS domain-containing protein</fullName>
    </submittedName>
</protein>
<sequence length="100" mass="11534">MQRAARTNQEVTDEMELVFEDGTVRFIYGKATPLRNEAGDVRGVIAAFVDMTVRCGGSLRCSNWRAGEQRSRERKIYCFLRISVLRNIVTLCTYSSCWRF</sequence>
<dbReference type="Pfam" id="PF08448">
    <property type="entry name" value="PAS_4"/>
    <property type="match status" value="1"/>
</dbReference>
<dbReference type="PROSITE" id="PS50113">
    <property type="entry name" value="PAC"/>
    <property type="match status" value="1"/>
</dbReference>
<dbReference type="Proteomes" id="UP000662314">
    <property type="component" value="Unassembled WGS sequence"/>
</dbReference>
<gene>
    <name evidence="2" type="ORF">I8752_16435</name>
</gene>
<dbReference type="SUPFAM" id="SSF55785">
    <property type="entry name" value="PYP-like sensor domain (PAS domain)"/>
    <property type="match status" value="1"/>
</dbReference>